<dbReference type="Gene3D" id="3.40.50.720">
    <property type="entry name" value="NAD(P)-binding Rossmann-like Domain"/>
    <property type="match status" value="1"/>
</dbReference>
<keyword evidence="1 2" id="KW-0560">Oxidoreductase</keyword>
<dbReference type="GO" id="GO:0051287">
    <property type="term" value="F:NAD binding"/>
    <property type="evidence" value="ECO:0007669"/>
    <property type="project" value="UniProtKB-UniRule"/>
</dbReference>
<keyword evidence="1" id="KW-0547">Nucleotide-binding</keyword>
<evidence type="ECO:0000313" key="3">
    <source>
        <dbReference type="Proteomes" id="UP000290932"/>
    </source>
</evidence>
<name>A0A498GXU0_9EURY</name>
<dbReference type="InterPro" id="IPR036291">
    <property type="entry name" value="NAD(P)-bd_dom_sf"/>
</dbReference>
<feature type="binding site" evidence="1">
    <location>
        <begin position="213"/>
        <end position="215"/>
    </location>
    <ligand>
        <name>NAD(+)</name>
        <dbReference type="ChEBI" id="CHEBI:57540"/>
    </ligand>
</feature>
<dbReference type="Pfam" id="PF02423">
    <property type="entry name" value="OCD_Mu_crystall"/>
    <property type="match status" value="1"/>
</dbReference>
<sequence length="311" mass="33062">MRYYSGGEEQIRYADVNRAVEAAFAEAGRGNVRMPPKVYVDFDSGDLRTMPAYLPALGIAGVKLVTVHPENRSRGLPTVMALTVIIDPGTGLPKAVINATGLTAMRTGAAGAVAAKHLSAKRSVTLGLIGSGRQAEAQLEAIAAELAVEEVKVWTRNAGHAEAFAGRYARYHARSVSLEEACDCDVLVTTTPSTTPVVRSEWIRDGTHINAIGADAPGKQELDPALLRRASVYVDDREQAIHSGEINVPVSQGLYTQGEIAGTLGEVVLGEKRRESPEEITIFDSTGLAIQDLAVASIAMQKMASVTLPFP</sequence>
<dbReference type="SUPFAM" id="SSF51735">
    <property type="entry name" value="NAD(P)-binding Rossmann-fold domains"/>
    <property type="match status" value="1"/>
</dbReference>
<comment type="caution">
    <text evidence="1">Lacks conserved residue(s) required for the propagation of feature annotation.</text>
</comment>
<dbReference type="EC" id="1.4.1.1" evidence="1"/>
<dbReference type="InterPro" id="IPR023401">
    <property type="entry name" value="ODC_N"/>
</dbReference>
<feature type="active site" description="Proton donor/acceptor" evidence="1">
    <location>
        <position position="63"/>
    </location>
</feature>
<feature type="binding site" evidence="1">
    <location>
        <position position="285"/>
    </location>
    <ligand>
        <name>NAD(+)</name>
        <dbReference type="ChEBI" id="CHEBI:57540"/>
    </ligand>
</feature>
<dbReference type="InterPro" id="IPR003462">
    <property type="entry name" value="ODC_Mu_crystall"/>
</dbReference>
<comment type="catalytic activity">
    <reaction evidence="1">
        <text>L-alanine + NAD(+) + H2O = pyruvate + NH4(+) + NADH + H(+)</text>
        <dbReference type="Rhea" id="RHEA:18405"/>
        <dbReference type="ChEBI" id="CHEBI:15361"/>
        <dbReference type="ChEBI" id="CHEBI:15377"/>
        <dbReference type="ChEBI" id="CHEBI:15378"/>
        <dbReference type="ChEBI" id="CHEBI:28938"/>
        <dbReference type="ChEBI" id="CHEBI:57540"/>
        <dbReference type="ChEBI" id="CHEBI:57945"/>
        <dbReference type="ChEBI" id="CHEBI:57972"/>
        <dbReference type="EC" id="1.4.1.1"/>
    </reaction>
</comment>
<gene>
    <name evidence="1" type="primary">ala</name>
    <name evidence="2" type="ORF">ABH15_12020</name>
</gene>
<dbReference type="GO" id="GO:0000286">
    <property type="term" value="F:alanine dehydrogenase activity"/>
    <property type="evidence" value="ECO:0007669"/>
    <property type="project" value="UniProtKB-UniRule"/>
</dbReference>
<dbReference type="GO" id="GO:0006522">
    <property type="term" value="P:alanine metabolic process"/>
    <property type="evidence" value="ECO:0007669"/>
    <property type="project" value="UniProtKB-UniRule"/>
</dbReference>
<protein>
    <recommendedName>
        <fullName evidence="1">Alanine dehydrogenase</fullName>
        <shortName evidence="1">AlaDH</shortName>
        <ecNumber evidence="1">1.4.1.1</ecNumber>
    </recommendedName>
</protein>
<dbReference type="PANTHER" id="PTHR13812">
    <property type="entry name" value="KETIMINE REDUCTASE MU-CRYSTALLIN"/>
    <property type="match status" value="1"/>
</dbReference>
<dbReference type="Gene3D" id="3.30.1780.10">
    <property type="entry name" value="ornithine cyclodeaminase, domain 1"/>
    <property type="match status" value="1"/>
</dbReference>
<evidence type="ECO:0000313" key="2">
    <source>
        <dbReference type="EMBL" id="RXE55569.1"/>
    </source>
</evidence>
<dbReference type="OrthoDB" id="21421at2157"/>
<dbReference type="GO" id="GO:0005737">
    <property type="term" value="C:cytoplasm"/>
    <property type="evidence" value="ECO:0007669"/>
    <property type="project" value="TreeGrafter"/>
</dbReference>
<dbReference type="PIRSF" id="PIRSF001439">
    <property type="entry name" value="CryM"/>
    <property type="match status" value="1"/>
</dbReference>
<dbReference type="PANTHER" id="PTHR13812:SF19">
    <property type="entry name" value="KETIMINE REDUCTASE MU-CRYSTALLIN"/>
    <property type="match status" value="1"/>
</dbReference>
<dbReference type="HAMAP" id="MF_00935">
    <property type="entry name" value="AlaDH_arch"/>
    <property type="match status" value="1"/>
</dbReference>
<dbReference type="InterPro" id="IPR028609">
    <property type="entry name" value="AlaDH_arch-typ"/>
</dbReference>
<dbReference type="RefSeq" id="WP_128694640.1">
    <property type="nucleotide sequence ID" value="NZ_LHQS01000003.1"/>
</dbReference>
<dbReference type="FunFam" id="3.40.50.720:FF:000311">
    <property type="entry name" value="Ornithine cyclodeaminase"/>
    <property type="match status" value="1"/>
</dbReference>
<organism evidence="2 3">
    <name type="scientific">Methanoculleus taiwanensis</name>
    <dbReference type="NCBI Taxonomy" id="1550565"/>
    <lineage>
        <taxon>Archaea</taxon>
        <taxon>Methanobacteriati</taxon>
        <taxon>Methanobacteriota</taxon>
        <taxon>Stenosarchaea group</taxon>
        <taxon>Methanomicrobia</taxon>
        <taxon>Methanomicrobiales</taxon>
        <taxon>Methanomicrobiaceae</taxon>
        <taxon>Methanoculleus</taxon>
    </lineage>
</organism>
<comment type="caution">
    <text evidence="2">The sequence shown here is derived from an EMBL/GenBank/DDBJ whole genome shotgun (WGS) entry which is preliminary data.</text>
</comment>
<dbReference type="AlphaFoldDB" id="A0A498GXU0"/>
<reference evidence="2 3" key="1">
    <citation type="journal article" date="2015" name="Int. J. Syst. Evol. Microbiol.">
        <title>Methanoculleus taiwanensis sp. nov., a methanogen isolated from deep marine sediment at the deformation front area near Taiwan.</title>
        <authorList>
            <person name="Weng C.Y."/>
            <person name="Chen S.C."/>
            <person name="Lai M.C."/>
            <person name="Wu S.Y."/>
            <person name="Lin S."/>
            <person name="Yang T.F."/>
            <person name="Chen P.C."/>
        </authorList>
    </citation>
    <scope>NUCLEOTIDE SEQUENCE [LARGE SCALE GENOMIC DNA]</scope>
    <source>
        <strain evidence="2 3">CYW4</strain>
    </source>
</reference>
<accession>A0A498GXU0</accession>
<feature type="binding site" evidence="1">
    <location>
        <begin position="133"/>
        <end position="134"/>
    </location>
    <ligand>
        <name>NAD(+)</name>
        <dbReference type="ChEBI" id="CHEBI:57540"/>
    </ligand>
</feature>
<keyword evidence="3" id="KW-1185">Reference proteome</keyword>
<evidence type="ECO:0000256" key="1">
    <source>
        <dbReference type="HAMAP-Rule" id="MF_00935"/>
    </source>
</evidence>
<dbReference type="EMBL" id="LHQS01000003">
    <property type="protein sequence ID" value="RXE55569.1"/>
    <property type="molecule type" value="Genomic_DNA"/>
</dbReference>
<feature type="binding site" evidence="1">
    <location>
        <position position="106"/>
    </location>
    <ligand>
        <name>NAD(+)</name>
        <dbReference type="ChEBI" id="CHEBI:57540"/>
    </ligand>
</feature>
<proteinExistence type="inferred from homology"/>
<keyword evidence="1" id="KW-0520">NAD</keyword>
<dbReference type="Proteomes" id="UP000290932">
    <property type="component" value="Unassembled WGS sequence"/>
</dbReference>
<comment type="function">
    <text evidence="1">Catalyzes the NAD(+)-dependent oxidative deamination of L-alanine to pyruvate, and the reverse reaction, the reductive amination of pyruvate.</text>
</comment>
<comment type="similarity">
    <text evidence="1">Belongs to the ornithine cyclodeaminase/mu-crystallin family. Archaeal alanine dehydrogenase subfamily.</text>
</comment>
<feature type="binding site" evidence="1">
    <location>
        <position position="219"/>
    </location>
    <ligand>
        <name>NAD(+)</name>
        <dbReference type="ChEBI" id="CHEBI:57540"/>
    </ligand>
</feature>